<dbReference type="SUPFAM" id="SSF55874">
    <property type="entry name" value="ATPase domain of HSP90 chaperone/DNA topoisomerase II/histidine kinase"/>
    <property type="match status" value="2"/>
</dbReference>
<dbReference type="EC" id="2.7.13.3" evidence="2"/>
<dbReference type="SMART" id="SM00387">
    <property type="entry name" value="HATPase_c"/>
    <property type="match status" value="1"/>
</dbReference>
<evidence type="ECO:0000256" key="1">
    <source>
        <dbReference type="ARBA" id="ARBA00000085"/>
    </source>
</evidence>
<feature type="domain" description="Histidine kinase" evidence="6">
    <location>
        <begin position="671"/>
        <end position="766"/>
    </location>
</feature>
<evidence type="ECO:0000256" key="4">
    <source>
        <dbReference type="ARBA" id="ARBA00023012"/>
    </source>
</evidence>
<keyword evidence="3 7" id="KW-0808">Transferase</keyword>
<feature type="coiled-coil region" evidence="5">
    <location>
        <begin position="494"/>
        <end position="539"/>
    </location>
</feature>
<dbReference type="EMBL" id="CBAL010000043">
    <property type="protein sequence ID" value="CCZ66807.1"/>
    <property type="molecule type" value="Genomic_DNA"/>
</dbReference>
<organism evidence="7">
    <name type="scientific">Mediterraneibacter gnavus CAG:126</name>
    <dbReference type="NCBI Taxonomy" id="1263106"/>
    <lineage>
        <taxon>Bacteria</taxon>
        <taxon>Bacillati</taxon>
        <taxon>Bacillota</taxon>
        <taxon>Clostridia</taxon>
        <taxon>Lachnospirales</taxon>
        <taxon>Lachnospiraceae</taxon>
        <taxon>Mediterraneibacter</taxon>
    </lineage>
</organism>
<dbReference type="Pfam" id="PF13589">
    <property type="entry name" value="HATPase_c_3"/>
    <property type="match status" value="1"/>
</dbReference>
<evidence type="ECO:0000259" key="6">
    <source>
        <dbReference type="PROSITE" id="PS50109"/>
    </source>
</evidence>
<gene>
    <name evidence="7" type="ORF">BN481_02063</name>
</gene>
<dbReference type="InterPro" id="IPR004358">
    <property type="entry name" value="Sig_transdc_His_kin-like_C"/>
</dbReference>
<dbReference type="GO" id="GO:0000160">
    <property type="term" value="P:phosphorelay signal transduction system"/>
    <property type="evidence" value="ECO:0007669"/>
    <property type="project" value="UniProtKB-KW"/>
</dbReference>
<dbReference type="AlphaFoldDB" id="R5UD01"/>
<dbReference type="GO" id="GO:0004673">
    <property type="term" value="F:protein histidine kinase activity"/>
    <property type="evidence" value="ECO:0007669"/>
    <property type="project" value="UniProtKB-EC"/>
</dbReference>
<dbReference type="InterPro" id="IPR005467">
    <property type="entry name" value="His_kinase_dom"/>
</dbReference>
<dbReference type="PROSITE" id="PS50109">
    <property type="entry name" value="HIS_KIN"/>
    <property type="match status" value="1"/>
</dbReference>
<sequence length="766" mass="87942">MDWNFKISTGLKNLIGRELITNEFIAIFELVKNSYDAGAKKVIIKFENIYAENSRILISDDGHGMNSTDIQEKWLFVAYSEKTEGKRAGTYRDNFSERVYAGAKGVGRFSCDRLGEKLKLFSQKKGESTVNYIDINWSQFEIDSKEEFIHVPVKHGTCLKLPSGFSYGTTIEISNLRSNWDREALLELKKSLSKMVNPDAELSKDDQFNIYIECEEELENDEIERKRLEQLEEKIAASGQKIVNGIITNYVFETLNIKTTQIIVEISEDGETITSAMYDRGIFLFELEQKNPFATLTNVKIRLFQLNRSAKINFRKIMGIPPVQYGSIFIYKNGFRIMPYGEPGEDVFGIDKRKGQGWARNLGTRDLMGRIEIYGSSDYLRETTSRDGGFIKTSTYYELVDFFIQYALRPLEKYVVGLINWGDPVKGSGKEIGPEEIRNDILNYITDYEKSKSLISVNCNPELFALVDEKKEKAQNKDIQELKQIAQKMNSDDLQELAQKIEKHDRKIQKERANIERKVEEVSTKLSQTERELETTHRQTLFLRNLANPKYENAVESLHMINTYAKSIKSNLDKVIKVMRQWEGTPEYNKIIKKLFEIMKATQKISSTYNIVCHADYDIKQGKINDDIVDFLHEYIEDTLFPRTGELLNVEIKSDNKKHMLNFNPMEFGILLENIIYNSLKARAHNIIINVYSINDETGIDFLDDGVGLSANISHPEKIFELGYTTTNGSGVGLAHVKKIVEDMGGTVSVDTKVENGFKIEMRIKQ</sequence>
<protein>
    <recommendedName>
        <fullName evidence="2">histidine kinase</fullName>
        <ecNumber evidence="2">2.7.13.3</ecNumber>
    </recommendedName>
</protein>
<dbReference type="InterPro" id="IPR036890">
    <property type="entry name" value="HATPase_C_sf"/>
</dbReference>
<keyword evidence="5" id="KW-0175">Coiled coil</keyword>
<dbReference type="PANTHER" id="PTHR43065">
    <property type="entry name" value="SENSOR HISTIDINE KINASE"/>
    <property type="match status" value="1"/>
</dbReference>
<keyword evidence="4" id="KW-0902">Two-component regulatory system</keyword>
<accession>R5UD01</accession>
<evidence type="ECO:0000256" key="3">
    <source>
        <dbReference type="ARBA" id="ARBA00022777"/>
    </source>
</evidence>
<reference evidence="7" key="1">
    <citation type="submission" date="2012-11" db="EMBL/GenBank/DDBJ databases">
        <title>Dependencies among metagenomic species, viruses, plasmids and units of genetic variation.</title>
        <authorList>
            <person name="Nielsen H.B."/>
            <person name="Almeida M."/>
            <person name="Juncker A.S."/>
            <person name="Rasmussen S."/>
            <person name="Li J."/>
            <person name="Sunagawa S."/>
            <person name="Plichta D."/>
            <person name="Gautier L."/>
            <person name="Le Chatelier E."/>
            <person name="Peletier E."/>
            <person name="Bonde I."/>
            <person name="Nielsen T."/>
            <person name="Manichanh C."/>
            <person name="Arumugam M."/>
            <person name="Batto J."/>
            <person name="Santos M.B.Q.D."/>
            <person name="Blom N."/>
            <person name="Borruel N."/>
            <person name="Burgdorf K.S."/>
            <person name="Boumezbeur F."/>
            <person name="Casellas F."/>
            <person name="Dore J."/>
            <person name="Guarner F."/>
            <person name="Hansen T."/>
            <person name="Hildebrand F."/>
            <person name="Kaas R.S."/>
            <person name="Kennedy S."/>
            <person name="Kristiansen K."/>
            <person name="Kultima J.R."/>
            <person name="Leonard P."/>
            <person name="Levenez F."/>
            <person name="Lund O."/>
            <person name="Moumen B."/>
            <person name="Le Paslier D."/>
            <person name="Pons N."/>
            <person name="Pedersen O."/>
            <person name="Prifti E."/>
            <person name="Qin J."/>
            <person name="Raes J."/>
            <person name="Tap J."/>
            <person name="Tims S."/>
            <person name="Ussery D.W."/>
            <person name="Yamada T."/>
            <person name="MetaHit consortium"/>
            <person name="Renault P."/>
            <person name="Sicheritz-Ponten T."/>
            <person name="Bork P."/>
            <person name="Wang J."/>
            <person name="Brunak S."/>
            <person name="Ehrlich S.D."/>
        </authorList>
    </citation>
    <scope>NUCLEOTIDE SEQUENCE [LARGE SCALE GENOMIC DNA]</scope>
</reference>
<evidence type="ECO:0000256" key="5">
    <source>
        <dbReference type="SAM" id="Coils"/>
    </source>
</evidence>
<dbReference type="Proteomes" id="UP000018114">
    <property type="component" value="Unassembled WGS sequence"/>
</dbReference>
<evidence type="ECO:0000256" key="2">
    <source>
        <dbReference type="ARBA" id="ARBA00012438"/>
    </source>
</evidence>
<dbReference type="PRINTS" id="PR00344">
    <property type="entry name" value="BCTRLSENSOR"/>
</dbReference>
<evidence type="ECO:0000313" key="7">
    <source>
        <dbReference type="EMBL" id="CCZ66807.1"/>
    </source>
</evidence>
<dbReference type="Pfam" id="PF02518">
    <property type="entry name" value="HATPase_c"/>
    <property type="match status" value="1"/>
</dbReference>
<dbReference type="Gene3D" id="3.30.565.10">
    <property type="entry name" value="Histidine kinase-like ATPase, C-terminal domain"/>
    <property type="match status" value="2"/>
</dbReference>
<dbReference type="InterPro" id="IPR003594">
    <property type="entry name" value="HATPase_dom"/>
</dbReference>
<keyword evidence="3 7" id="KW-0418">Kinase</keyword>
<comment type="catalytic activity">
    <reaction evidence="1">
        <text>ATP + protein L-histidine = ADP + protein N-phospho-L-histidine.</text>
        <dbReference type="EC" id="2.7.13.3"/>
    </reaction>
</comment>
<comment type="caution">
    <text evidence="7">The sequence shown here is derived from an EMBL/GenBank/DDBJ whole genome shotgun (WGS) entry which is preliminary data.</text>
</comment>
<proteinExistence type="predicted"/>
<name>R5UD01_MEDGN</name>